<comment type="similarity">
    <text evidence="1">Belongs to the STK19 family.</text>
</comment>
<evidence type="ECO:0000313" key="4">
    <source>
        <dbReference type="Proteomes" id="UP001162483"/>
    </source>
</evidence>
<evidence type="ECO:0008006" key="5">
    <source>
        <dbReference type="Google" id="ProtNLM"/>
    </source>
</evidence>
<reference evidence="3" key="1">
    <citation type="submission" date="2023-05" db="EMBL/GenBank/DDBJ databases">
        <authorList>
            <person name="Stuckert A."/>
        </authorList>
    </citation>
    <scope>NUCLEOTIDE SEQUENCE</scope>
</reference>
<dbReference type="PANTHER" id="PTHR15243">
    <property type="entry name" value="SERINE/THREONINE-PROTEIN KINASE 19"/>
    <property type="match status" value="1"/>
</dbReference>
<evidence type="ECO:0000256" key="2">
    <source>
        <dbReference type="SAM" id="MobiDB-lite"/>
    </source>
</evidence>
<accession>A0ABN9ECZ5</accession>
<dbReference type="EMBL" id="CATNWA010015369">
    <property type="protein sequence ID" value="CAI9582533.1"/>
    <property type="molecule type" value="Genomic_DNA"/>
</dbReference>
<comment type="caution">
    <text evidence="3">The sequence shown here is derived from an EMBL/GenBank/DDBJ whole genome shotgun (WGS) entry which is preliminary data.</text>
</comment>
<evidence type="ECO:0000313" key="3">
    <source>
        <dbReference type="EMBL" id="CAI9582533.1"/>
    </source>
</evidence>
<dbReference type="Pfam" id="PF10494">
    <property type="entry name" value="Stk19"/>
    <property type="match status" value="1"/>
</dbReference>
<sequence length="318" mass="35842">PFCRLLCHSFLLCRCLQRHGRTYWGRGGFRRHLPLQSRGVGGGGFLISPSLTPLPSPPMDRKRKLISETFKVKKKRDEDGAIKTDSSTVPSPYPDFTDNPQDAVPYLCALFPRKLFNDTLPPMFLRHQMYSIIRDRTSVDRLLSSLQQKGEVCLVQPGFDPDTFLVAMSEDLRAAVLRSVDESSRTTIVQKFLDSSLFSSSKISYNREEMMQKHRFSDREITQLVNAGLLTVRDAGSWWLSVPGAGKFISHFIKGRKALVSQISKSRYKEVLLVDLSTRKPPSSLRLGMEYHIHDIIGAGLVDCIPTASGILLRLSDN</sequence>
<proteinExistence type="inferred from homology"/>
<feature type="non-terminal residue" evidence="3">
    <location>
        <position position="1"/>
    </location>
</feature>
<name>A0ABN9ECZ5_9NEOB</name>
<dbReference type="PANTHER" id="PTHR15243:SF0">
    <property type="entry name" value="SERINE_THREONINE-PROTEIN KINASE 19"/>
    <property type="match status" value="1"/>
</dbReference>
<dbReference type="InterPro" id="IPR018865">
    <property type="entry name" value="STK19-like"/>
</dbReference>
<protein>
    <recommendedName>
        <fullName evidence="5">Serine/threonine-protein kinase 19</fullName>
    </recommendedName>
</protein>
<feature type="region of interest" description="Disordered" evidence="2">
    <location>
        <begin position="76"/>
        <end position="95"/>
    </location>
</feature>
<evidence type="ECO:0000256" key="1">
    <source>
        <dbReference type="ARBA" id="ARBA00093458"/>
    </source>
</evidence>
<dbReference type="Proteomes" id="UP001162483">
    <property type="component" value="Unassembled WGS sequence"/>
</dbReference>
<gene>
    <name evidence="3" type="ORF">SPARVUS_LOCUS9667353</name>
</gene>
<organism evidence="3 4">
    <name type="scientific">Staurois parvus</name>
    <dbReference type="NCBI Taxonomy" id="386267"/>
    <lineage>
        <taxon>Eukaryota</taxon>
        <taxon>Metazoa</taxon>
        <taxon>Chordata</taxon>
        <taxon>Craniata</taxon>
        <taxon>Vertebrata</taxon>
        <taxon>Euteleostomi</taxon>
        <taxon>Amphibia</taxon>
        <taxon>Batrachia</taxon>
        <taxon>Anura</taxon>
        <taxon>Neobatrachia</taxon>
        <taxon>Ranoidea</taxon>
        <taxon>Ranidae</taxon>
        <taxon>Staurois</taxon>
    </lineage>
</organism>
<keyword evidence="4" id="KW-1185">Reference proteome</keyword>